<evidence type="ECO:0000313" key="3">
    <source>
        <dbReference type="Proteomes" id="UP000076738"/>
    </source>
</evidence>
<accession>A0A167GLD9</accession>
<sequence>MLRERRSRVRMGGAIVYCAFQYFMTKFRLVLYLLPGILIVYAQIRETMPGNEDIPSGAESIHGHENRVV</sequence>
<keyword evidence="1" id="KW-1133">Transmembrane helix</keyword>
<gene>
    <name evidence="2" type="ORF">CALVIDRAFT_387418</name>
</gene>
<organism evidence="2 3">
    <name type="scientific">Calocera viscosa (strain TUFC12733)</name>
    <dbReference type="NCBI Taxonomy" id="1330018"/>
    <lineage>
        <taxon>Eukaryota</taxon>
        <taxon>Fungi</taxon>
        <taxon>Dikarya</taxon>
        <taxon>Basidiomycota</taxon>
        <taxon>Agaricomycotina</taxon>
        <taxon>Dacrymycetes</taxon>
        <taxon>Dacrymycetales</taxon>
        <taxon>Dacrymycetaceae</taxon>
        <taxon>Calocera</taxon>
    </lineage>
</organism>
<keyword evidence="1" id="KW-0472">Membrane</keyword>
<evidence type="ECO:0000313" key="2">
    <source>
        <dbReference type="EMBL" id="KZO90681.1"/>
    </source>
</evidence>
<dbReference type="AlphaFoldDB" id="A0A167GLD9"/>
<keyword evidence="3" id="KW-1185">Reference proteome</keyword>
<keyword evidence="1" id="KW-0812">Transmembrane</keyword>
<proteinExistence type="predicted"/>
<name>A0A167GLD9_CALVF</name>
<evidence type="ECO:0000256" key="1">
    <source>
        <dbReference type="SAM" id="Phobius"/>
    </source>
</evidence>
<reference evidence="2 3" key="1">
    <citation type="journal article" date="2016" name="Mol. Biol. Evol.">
        <title>Comparative Genomics of Early-Diverging Mushroom-Forming Fungi Provides Insights into the Origins of Lignocellulose Decay Capabilities.</title>
        <authorList>
            <person name="Nagy L.G."/>
            <person name="Riley R."/>
            <person name="Tritt A."/>
            <person name="Adam C."/>
            <person name="Daum C."/>
            <person name="Floudas D."/>
            <person name="Sun H."/>
            <person name="Yadav J.S."/>
            <person name="Pangilinan J."/>
            <person name="Larsson K.H."/>
            <person name="Matsuura K."/>
            <person name="Barry K."/>
            <person name="Labutti K."/>
            <person name="Kuo R."/>
            <person name="Ohm R.A."/>
            <person name="Bhattacharya S.S."/>
            <person name="Shirouzu T."/>
            <person name="Yoshinaga Y."/>
            <person name="Martin F.M."/>
            <person name="Grigoriev I.V."/>
            <person name="Hibbett D.S."/>
        </authorList>
    </citation>
    <scope>NUCLEOTIDE SEQUENCE [LARGE SCALE GENOMIC DNA]</scope>
    <source>
        <strain evidence="2 3">TUFC12733</strain>
    </source>
</reference>
<feature type="transmembrane region" description="Helical" evidence="1">
    <location>
        <begin position="27"/>
        <end position="44"/>
    </location>
</feature>
<dbReference type="Proteomes" id="UP000076738">
    <property type="component" value="Unassembled WGS sequence"/>
</dbReference>
<dbReference type="EMBL" id="KV417336">
    <property type="protein sequence ID" value="KZO90681.1"/>
    <property type="molecule type" value="Genomic_DNA"/>
</dbReference>
<protein>
    <submittedName>
        <fullName evidence="2">Uncharacterized protein</fullName>
    </submittedName>
</protein>